<reference evidence="5 6" key="1">
    <citation type="submission" date="2015-05" db="EMBL/GenBank/DDBJ databases">
        <authorList>
            <person name="Wang D.B."/>
            <person name="Wang M."/>
        </authorList>
    </citation>
    <scope>NUCLEOTIDE SEQUENCE [LARGE SCALE GENOMIC DNA]</scope>
    <source>
        <strain evidence="5">VL1</strain>
    </source>
</reference>
<dbReference type="SUPFAM" id="SSF48230">
    <property type="entry name" value="Chondroitin AC/alginate lyase"/>
    <property type="match status" value="1"/>
</dbReference>
<organism evidence="5 6">
    <name type="scientific">Verticillium longisporum</name>
    <name type="common">Verticillium dahliae var. longisporum</name>
    <dbReference type="NCBI Taxonomy" id="100787"/>
    <lineage>
        <taxon>Eukaryota</taxon>
        <taxon>Fungi</taxon>
        <taxon>Dikarya</taxon>
        <taxon>Ascomycota</taxon>
        <taxon>Pezizomycotina</taxon>
        <taxon>Sordariomycetes</taxon>
        <taxon>Hypocreomycetidae</taxon>
        <taxon>Glomerellales</taxon>
        <taxon>Plectosphaerellaceae</taxon>
        <taxon>Verticillium</taxon>
    </lineage>
</organism>
<dbReference type="AlphaFoldDB" id="A0A0G4M7V4"/>
<sequence length="421" mass="46907">MKLSVARLGLFLLPLIDQATSLVSNLPTLNGPVPPVMPRGGKTGLGQFKHPGLWHSHDDLELMRTKVSEKQEPWISGFNALQADSYSSVDYRMQGPKEVLSRGRPSNYTSFTADTRAAYQHAILWYITRDDAHFRVATSIIDAWGTSLTNIIGIDTSLLVGIEGDILVNAAEILRWEGNWTEAGAKWQGGTGFSNQLYWLFARQSIIIGHANYGMASIKALLNFAVYLDDVNLFNYALNAYLNDLCAGLPGNFDRRTGQSSEAGRDQSHVQSGLGWAALAAETLETQGIDAWSELDSVLLKASEYTAKYNLNETVEYDPQFSRCLAVLVDGPWDAISEQKRGISPDLPGVWDLIYYKYAVQRGKRAPWTAKAKEFYDAQGGQKSGGYTVMGWGDLIWAKEGRKKRFWERDSWRMYPSSHAA</sequence>
<feature type="signal peptide" evidence="3">
    <location>
        <begin position="1"/>
        <end position="21"/>
    </location>
</feature>
<dbReference type="GO" id="GO:0016829">
    <property type="term" value="F:lyase activity"/>
    <property type="evidence" value="ECO:0007669"/>
    <property type="project" value="UniProtKB-KW"/>
</dbReference>
<evidence type="ECO:0000259" key="4">
    <source>
        <dbReference type="Pfam" id="PF05426"/>
    </source>
</evidence>
<dbReference type="InterPro" id="IPR008929">
    <property type="entry name" value="Chondroitin_lyas"/>
</dbReference>
<evidence type="ECO:0000313" key="6">
    <source>
        <dbReference type="Proteomes" id="UP000044602"/>
    </source>
</evidence>
<dbReference type="Pfam" id="PF05426">
    <property type="entry name" value="Alginate_lyase"/>
    <property type="match status" value="1"/>
</dbReference>
<dbReference type="GO" id="GO:0042597">
    <property type="term" value="C:periplasmic space"/>
    <property type="evidence" value="ECO:0007669"/>
    <property type="project" value="InterPro"/>
</dbReference>
<keyword evidence="6" id="KW-1185">Reference proteome</keyword>
<dbReference type="EMBL" id="CVQH01021417">
    <property type="protein sequence ID" value="CRK30332.1"/>
    <property type="molecule type" value="Genomic_DNA"/>
</dbReference>
<keyword evidence="2" id="KW-0456">Lyase</keyword>
<name>A0A0G4M7V4_VERLO</name>
<evidence type="ECO:0000256" key="1">
    <source>
        <dbReference type="ARBA" id="ARBA00022729"/>
    </source>
</evidence>
<gene>
    <name evidence="5" type="ORF">BN1708_000866</name>
</gene>
<accession>A0A0G4M7V4</accession>
<evidence type="ECO:0000256" key="3">
    <source>
        <dbReference type="SAM" id="SignalP"/>
    </source>
</evidence>
<proteinExistence type="predicted"/>
<evidence type="ECO:0000256" key="2">
    <source>
        <dbReference type="ARBA" id="ARBA00023239"/>
    </source>
</evidence>
<feature type="domain" description="Alginate lyase" evidence="4">
    <location>
        <begin position="102"/>
        <end position="312"/>
    </location>
</feature>
<dbReference type="InterPro" id="IPR008397">
    <property type="entry name" value="Alginate_lyase_dom"/>
</dbReference>
<evidence type="ECO:0000313" key="5">
    <source>
        <dbReference type="EMBL" id="CRK30332.1"/>
    </source>
</evidence>
<feature type="chain" id="PRO_5002567423" description="Alginate lyase domain-containing protein" evidence="3">
    <location>
        <begin position="22"/>
        <end position="421"/>
    </location>
</feature>
<dbReference type="Gene3D" id="1.50.10.100">
    <property type="entry name" value="Chondroitin AC/alginate lyase"/>
    <property type="match status" value="1"/>
</dbReference>
<keyword evidence="1 3" id="KW-0732">Signal</keyword>
<dbReference type="Proteomes" id="UP000044602">
    <property type="component" value="Unassembled WGS sequence"/>
</dbReference>
<protein>
    <recommendedName>
        <fullName evidence="4">Alginate lyase domain-containing protein</fullName>
    </recommendedName>
</protein>
<dbReference type="STRING" id="100787.A0A0G4M7V4"/>